<dbReference type="OrthoDB" id="1919336at2759"/>
<dbReference type="AlphaFoldDB" id="A0A8X8AMM4"/>
<proteinExistence type="predicted"/>
<name>A0A8X8AMM4_BRACI</name>
<sequence length="162" mass="19380">MPTVNLLKVMLCETFKMEHPKKQIYCCLHACCEWLLLTFKKAPYVAKTEKCKVDYEKNMKNYNNYLVKQVPIEYFKEEGRNEDEAVQFYSQRLMMLRMVVKSHFVCVNEVDLKRLKDFRLLEIKSRSQQDDALYWCTVECILPSEVKPQDAVKDILKFMENI</sequence>
<accession>A0A8X8AMM4</accession>
<gene>
    <name evidence="1" type="ORF">Bca52824_028248</name>
</gene>
<comment type="caution">
    <text evidence="1">The sequence shown here is derived from an EMBL/GenBank/DDBJ whole genome shotgun (WGS) entry which is preliminary data.</text>
</comment>
<protein>
    <submittedName>
        <fullName evidence="1">Uncharacterized protein</fullName>
    </submittedName>
</protein>
<reference evidence="1 2" key="1">
    <citation type="submission" date="2020-02" db="EMBL/GenBank/DDBJ databases">
        <authorList>
            <person name="Ma Q."/>
            <person name="Huang Y."/>
            <person name="Song X."/>
            <person name="Pei D."/>
        </authorList>
    </citation>
    <scope>NUCLEOTIDE SEQUENCE [LARGE SCALE GENOMIC DNA]</scope>
    <source>
        <strain evidence="1">Sxm20200214</strain>
        <tissue evidence="1">Leaf</tissue>
    </source>
</reference>
<organism evidence="1 2">
    <name type="scientific">Brassica carinata</name>
    <name type="common">Ethiopian mustard</name>
    <name type="synonym">Abyssinian cabbage</name>
    <dbReference type="NCBI Taxonomy" id="52824"/>
    <lineage>
        <taxon>Eukaryota</taxon>
        <taxon>Viridiplantae</taxon>
        <taxon>Streptophyta</taxon>
        <taxon>Embryophyta</taxon>
        <taxon>Tracheophyta</taxon>
        <taxon>Spermatophyta</taxon>
        <taxon>Magnoliopsida</taxon>
        <taxon>eudicotyledons</taxon>
        <taxon>Gunneridae</taxon>
        <taxon>Pentapetalae</taxon>
        <taxon>rosids</taxon>
        <taxon>malvids</taxon>
        <taxon>Brassicales</taxon>
        <taxon>Brassicaceae</taxon>
        <taxon>Brassiceae</taxon>
        <taxon>Brassica</taxon>
    </lineage>
</organism>
<dbReference type="Proteomes" id="UP000886595">
    <property type="component" value="Unassembled WGS sequence"/>
</dbReference>
<evidence type="ECO:0000313" key="2">
    <source>
        <dbReference type="Proteomes" id="UP000886595"/>
    </source>
</evidence>
<keyword evidence="2" id="KW-1185">Reference proteome</keyword>
<dbReference type="EMBL" id="JAAMPC010000006">
    <property type="protein sequence ID" value="KAG2308500.1"/>
    <property type="molecule type" value="Genomic_DNA"/>
</dbReference>
<evidence type="ECO:0000313" key="1">
    <source>
        <dbReference type="EMBL" id="KAG2308500.1"/>
    </source>
</evidence>